<name>A0A429YSW9_9HYPH</name>
<evidence type="ECO:0000256" key="1">
    <source>
        <dbReference type="ARBA" id="ARBA00006153"/>
    </source>
</evidence>
<dbReference type="NCBIfam" id="NF006769">
    <property type="entry name" value="PRK09290.1-3"/>
    <property type="match status" value="1"/>
</dbReference>
<dbReference type="Gene3D" id="3.30.70.360">
    <property type="match status" value="1"/>
</dbReference>
<feature type="binding site" evidence="3">
    <location>
        <position position="98"/>
    </location>
    <ligand>
        <name>Zn(2+)</name>
        <dbReference type="ChEBI" id="CHEBI:29105"/>
        <label>1</label>
    </ligand>
</feature>
<dbReference type="PANTHER" id="PTHR32494:SF5">
    <property type="entry name" value="ALLANTOATE AMIDOHYDROLASE"/>
    <property type="match status" value="1"/>
</dbReference>
<comment type="cofactor">
    <cofactor evidence="3">
        <name>Zn(2+)</name>
        <dbReference type="ChEBI" id="CHEBI:29105"/>
    </cofactor>
    <text evidence="3">Binds 2 Zn(2+) ions per subunit.</text>
</comment>
<dbReference type="GO" id="GO:0016813">
    <property type="term" value="F:hydrolase activity, acting on carbon-nitrogen (but not peptide) bonds, in linear amidines"/>
    <property type="evidence" value="ECO:0007669"/>
    <property type="project" value="InterPro"/>
</dbReference>
<feature type="binding site" evidence="3">
    <location>
        <position position="87"/>
    </location>
    <ligand>
        <name>Zn(2+)</name>
        <dbReference type="ChEBI" id="CHEBI:29105"/>
        <label>1</label>
    </ligand>
</feature>
<dbReference type="InterPro" id="IPR002933">
    <property type="entry name" value="Peptidase_M20"/>
</dbReference>
<dbReference type="Pfam" id="PF07687">
    <property type="entry name" value="M20_dimer"/>
    <property type="match status" value="1"/>
</dbReference>
<dbReference type="OrthoDB" id="9808195at2"/>
<evidence type="ECO:0000256" key="3">
    <source>
        <dbReference type="PIRSR" id="PIRSR001235-1"/>
    </source>
</evidence>
<dbReference type="InterPro" id="IPR010158">
    <property type="entry name" value="Amidase_Cbmase"/>
</dbReference>
<feature type="binding site" evidence="3">
    <location>
        <position position="194"/>
    </location>
    <ligand>
        <name>Zn(2+)</name>
        <dbReference type="ChEBI" id="CHEBI:29105"/>
        <label>1</label>
    </ligand>
</feature>
<dbReference type="NCBIfam" id="TIGR01879">
    <property type="entry name" value="hydantase"/>
    <property type="match status" value="1"/>
</dbReference>
<dbReference type="RefSeq" id="WP_126701818.1">
    <property type="nucleotide sequence ID" value="NZ_RWKW01000090.1"/>
</dbReference>
<dbReference type="SUPFAM" id="SSF55031">
    <property type="entry name" value="Bacterial exopeptidase dimerisation domain"/>
    <property type="match status" value="1"/>
</dbReference>
<feature type="binding site" evidence="3">
    <location>
        <position position="386"/>
    </location>
    <ligand>
        <name>Zn(2+)</name>
        <dbReference type="ChEBI" id="CHEBI:29105"/>
        <label>2</label>
    </ligand>
</feature>
<evidence type="ECO:0000256" key="2">
    <source>
        <dbReference type="ARBA" id="ARBA00022801"/>
    </source>
</evidence>
<dbReference type="EMBL" id="RWKW01000090">
    <property type="protein sequence ID" value="RST84510.1"/>
    <property type="molecule type" value="Genomic_DNA"/>
</dbReference>
<comment type="caution">
    <text evidence="5">The sequence shown here is derived from an EMBL/GenBank/DDBJ whole genome shotgun (WGS) entry which is preliminary data.</text>
</comment>
<feature type="binding site" evidence="3">
    <location>
        <position position="133"/>
    </location>
    <ligand>
        <name>Zn(2+)</name>
        <dbReference type="ChEBI" id="CHEBI:29105"/>
        <label>2</label>
    </ligand>
</feature>
<keyword evidence="6" id="KW-1185">Reference proteome</keyword>
<dbReference type="PANTHER" id="PTHR32494">
    <property type="entry name" value="ALLANTOATE DEIMINASE-RELATED"/>
    <property type="match status" value="1"/>
</dbReference>
<comment type="similarity">
    <text evidence="1">Belongs to the peptidase M20 family.</text>
</comment>
<dbReference type="SUPFAM" id="SSF53187">
    <property type="entry name" value="Zn-dependent exopeptidases"/>
    <property type="match status" value="1"/>
</dbReference>
<protein>
    <submittedName>
        <fullName evidence="5">Zn-dependent hydrolase</fullName>
    </submittedName>
</protein>
<gene>
    <name evidence="5" type="ORF">EJC49_20625</name>
</gene>
<evidence type="ECO:0000313" key="5">
    <source>
        <dbReference type="EMBL" id="RST84510.1"/>
    </source>
</evidence>
<dbReference type="AlphaFoldDB" id="A0A429YSW9"/>
<keyword evidence="2 5" id="KW-0378">Hydrolase</keyword>
<feature type="domain" description="Peptidase M20 dimerisation" evidence="4">
    <location>
        <begin position="215"/>
        <end position="311"/>
    </location>
</feature>
<dbReference type="InterPro" id="IPR011650">
    <property type="entry name" value="Peptidase_M20_dimer"/>
</dbReference>
<dbReference type="CDD" id="cd03884">
    <property type="entry name" value="M20_bAS"/>
    <property type="match status" value="1"/>
</dbReference>
<reference evidence="5 6" key="1">
    <citation type="submission" date="2018-12" db="EMBL/GenBank/DDBJ databases">
        <title>Mesorhizobium carbonis sp. nov., isolated from coal mine water.</title>
        <authorList>
            <person name="Xin W."/>
            <person name="Xu Z."/>
            <person name="Xiang F."/>
            <person name="Zhang J."/>
            <person name="Xi L."/>
            <person name="Liu J."/>
        </authorList>
    </citation>
    <scope>NUCLEOTIDE SEQUENCE [LARGE SCALE GENOMIC DNA]</scope>
    <source>
        <strain evidence="5 6">B2.3</strain>
    </source>
</reference>
<dbReference type="Proteomes" id="UP000278398">
    <property type="component" value="Unassembled WGS sequence"/>
</dbReference>
<keyword evidence="3" id="KW-0479">Metal-binding</keyword>
<dbReference type="PIRSF" id="PIRSF001235">
    <property type="entry name" value="Amidase_carbamoylase"/>
    <property type="match status" value="1"/>
</dbReference>
<evidence type="ECO:0000259" key="4">
    <source>
        <dbReference type="Pfam" id="PF07687"/>
    </source>
</evidence>
<sequence>MAAPGENLRINPDRLWDSLMQMAKIGPGIAGGNNRQTLTDEDAEGRRLFQTWCEEAGLSMGVDQMGTMFARREGTDPDAAPVYVGSHLDTQPTGGKYDGVLGVLGGLEIIRTLNDLGIRTKHPIVVTNWTNEEGTRFAPAMLASGVFAGMHEQDWAYDRKDAKGKRFGDELERIGWKGEEEVGARKMHAFFELHIEQGPILEDEDIDIGVVTHGQGLWWLQVTLTGKDAHTGSTPMPKRRNAGLGMARVTELVHEIAMDYQPDAVGAVGHVEVYPNSRNVIPGKVVFTIDIRSPHQNVLDEMRARIEHGIATICEALDIGFEVEPVGHFDPVTFDEGCVAAVRNAAERLGYSHIDIVSGAGHDACWINRVAPTAMVMCPCVDGLSHNEAEEITKDWARAGCDVLFHAVVETAGIVE</sequence>
<dbReference type="InterPro" id="IPR036264">
    <property type="entry name" value="Bact_exopeptidase_dim_dom"/>
</dbReference>
<keyword evidence="3" id="KW-0862">Zinc</keyword>
<organism evidence="5 6">
    <name type="scientific">Aquibium carbonis</name>
    <dbReference type="NCBI Taxonomy" id="2495581"/>
    <lineage>
        <taxon>Bacteria</taxon>
        <taxon>Pseudomonadati</taxon>
        <taxon>Pseudomonadota</taxon>
        <taxon>Alphaproteobacteria</taxon>
        <taxon>Hyphomicrobiales</taxon>
        <taxon>Phyllobacteriaceae</taxon>
        <taxon>Aquibium</taxon>
    </lineage>
</organism>
<dbReference type="GO" id="GO:0046872">
    <property type="term" value="F:metal ion binding"/>
    <property type="evidence" value="ECO:0007669"/>
    <property type="project" value="UniProtKB-KW"/>
</dbReference>
<accession>A0A429YSW9</accession>
<feature type="binding site" evidence="3">
    <location>
        <position position="98"/>
    </location>
    <ligand>
        <name>Zn(2+)</name>
        <dbReference type="ChEBI" id="CHEBI:29105"/>
        <label>2</label>
    </ligand>
</feature>
<evidence type="ECO:0000313" key="6">
    <source>
        <dbReference type="Proteomes" id="UP000278398"/>
    </source>
</evidence>
<proteinExistence type="inferred from homology"/>
<dbReference type="Gene3D" id="3.40.630.10">
    <property type="entry name" value="Zn peptidases"/>
    <property type="match status" value="1"/>
</dbReference>
<dbReference type="Pfam" id="PF01546">
    <property type="entry name" value="Peptidase_M20"/>
    <property type="match status" value="1"/>
</dbReference>